<evidence type="ECO:0008006" key="4">
    <source>
        <dbReference type="Google" id="ProtNLM"/>
    </source>
</evidence>
<organism evidence="2 3">
    <name type="scientific">Periplaneta americana</name>
    <name type="common">American cockroach</name>
    <name type="synonym">Blatta americana</name>
    <dbReference type="NCBI Taxonomy" id="6978"/>
    <lineage>
        <taxon>Eukaryota</taxon>
        <taxon>Metazoa</taxon>
        <taxon>Ecdysozoa</taxon>
        <taxon>Arthropoda</taxon>
        <taxon>Hexapoda</taxon>
        <taxon>Insecta</taxon>
        <taxon>Pterygota</taxon>
        <taxon>Neoptera</taxon>
        <taxon>Polyneoptera</taxon>
        <taxon>Dictyoptera</taxon>
        <taxon>Blattodea</taxon>
        <taxon>Blattoidea</taxon>
        <taxon>Blattidae</taxon>
        <taxon>Blattinae</taxon>
        <taxon>Periplaneta</taxon>
    </lineage>
</organism>
<feature type="compositionally biased region" description="Polar residues" evidence="1">
    <location>
        <begin position="571"/>
        <end position="581"/>
    </location>
</feature>
<reference evidence="2 3" key="1">
    <citation type="journal article" date="2022" name="Allergy">
        <title>Genome assembly and annotation of Periplaneta americana reveal a comprehensive cockroach allergen profile.</title>
        <authorList>
            <person name="Wang L."/>
            <person name="Xiong Q."/>
            <person name="Saelim N."/>
            <person name="Wang L."/>
            <person name="Nong W."/>
            <person name="Wan A.T."/>
            <person name="Shi M."/>
            <person name="Liu X."/>
            <person name="Cao Q."/>
            <person name="Hui J.H.L."/>
            <person name="Sookrung N."/>
            <person name="Leung T.F."/>
            <person name="Tungtrongchitr A."/>
            <person name="Tsui S.K.W."/>
        </authorList>
    </citation>
    <scope>NUCLEOTIDE SEQUENCE [LARGE SCALE GENOMIC DNA]</scope>
    <source>
        <strain evidence="2">PWHHKU_190912</strain>
    </source>
</reference>
<gene>
    <name evidence="2" type="ORF">ANN_22517</name>
</gene>
<feature type="compositionally biased region" description="Polar residues" evidence="1">
    <location>
        <begin position="689"/>
        <end position="699"/>
    </location>
</feature>
<dbReference type="EMBL" id="JAJSOF020000033">
    <property type="protein sequence ID" value="KAJ4430304.1"/>
    <property type="molecule type" value="Genomic_DNA"/>
</dbReference>
<feature type="compositionally biased region" description="Polar residues" evidence="1">
    <location>
        <begin position="626"/>
        <end position="642"/>
    </location>
</feature>
<feature type="compositionally biased region" description="Basic and acidic residues" evidence="1">
    <location>
        <begin position="709"/>
        <end position="720"/>
    </location>
</feature>
<feature type="region of interest" description="Disordered" evidence="1">
    <location>
        <begin position="537"/>
        <end position="746"/>
    </location>
</feature>
<name>A0ABQ8S8C4_PERAM</name>
<proteinExistence type="predicted"/>
<dbReference type="Proteomes" id="UP001148838">
    <property type="component" value="Unassembled WGS sequence"/>
</dbReference>
<keyword evidence="3" id="KW-1185">Reference proteome</keyword>
<evidence type="ECO:0000256" key="1">
    <source>
        <dbReference type="SAM" id="MobiDB-lite"/>
    </source>
</evidence>
<feature type="compositionally biased region" description="Basic and acidic residues" evidence="1">
    <location>
        <begin position="663"/>
        <end position="673"/>
    </location>
</feature>
<evidence type="ECO:0000313" key="2">
    <source>
        <dbReference type="EMBL" id="KAJ4430304.1"/>
    </source>
</evidence>
<feature type="compositionally biased region" description="Basic and acidic residues" evidence="1">
    <location>
        <begin position="548"/>
        <end position="563"/>
    </location>
</feature>
<protein>
    <recommendedName>
        <fullName evidence="4">CCHC-type domain-containing protein</fullName>
    </recommendedName>
</protein>
<accession>A0ABQ8S8C4</accession>
<sequence>MFTIRAYADDVVILLRDEDECTKLPQILHTYSMASCAQINVQKSSLVPLGNWAATHTVNHIPIKRKAKILGLTVCASFKEMVDINWSITSARTRATMFQHIHRNLNLLESIWHINVFCLSKLLYLAQILPLPSKYSAVLDRAISFYVWKGYFYKLPKTQLHLPITKGGLQLTAIKEKSQALLTRNILRAKHDESDPMDNKFWQDHIPLLCSKTTTLPHSLKMIWEIIESYPPTTVTNEKNQNTKTIYTYLMKEAVQTPRIVEKLPNQKWGNIWRNLHMANIPTAWKTTVYCYLNHIIPTEEKRHRHNLTDSPACKKVWVCNKQFEQNMATIRRINTIKVQFEASAPRPTAMELHVWIQQTLNIKTDQVDMLQLNMQEKSLYIKVISPTVYEKIVQKHEGETKFKYGNGEQTQIKISKADSPAITVRVFNLPPEVPNSMVTTALTRYGVIHSVRNEQWSTAFPFPVNNGIRALKMEVKQNIPGSVLIAGYNAHVTHIGQPIICFGCHEPDHKKEDCPRRKTTLPVSVQSRKLLLSDIVMGRSSQGPSTSKEERTMTRPVERDAPVEDDTDTSSETAEVTNVVTDRMEQPTLETTDRTEDTTAEVVNTDGRNAAPELMETTVIPPESKSPSQFGEASLEVSRTLQVEEPTETPSKKLKPTTQQENSRDPRLRSRDAGPSNAATDKNLPHVNPSSKTKNSPTRPHPYAIYGRTKESNKKEGAEGKSTQKGNINNTTTVEGITDLDMLDV</sequence>
<feature type="compositionally biased region" description="Polar residues" evidence="1">
    <location>
        <begin position="722"/>
        <end position="736"/>
    </location>
</feature>
<evidence type="ECO:0000313" key="3">
    <source>
        <dbReference type="Proteomes" id="UP001148838"/>
    </source>
</evidence>
<comment type="caution">
    <text evidence="2">The sequence shown here is derived from an EMBL/GenBank/DDBJ whole genome shotgun (WGS) entry which is preliminary data.</text>
</comment>